<dbReference type="RefSeq" id="XP_016525906.1">
    <property type="nucleotide sequence ID" value="XM_016670420.1"/>
</dbReference>
<dbReference type="eggNOG" id="KOG0393">
    <property type="taxonomic scope" value="Eukaryota"/>
</dbReference>
<evidence type="ECO:0000313" key="5">
    <source>
        <dbReference type="Proteomes" id="UP000028760"/>
    </source>
</evidence>
<dbReference type="GeneID" id="103136753"/>
<dbReference type="RefSeq" id="XP_016525907.1">
    <property type="nucleotide sequence ID" value="XM_016670421.1"/>
</dbReference>
<organism evidence="4 5">
    <name type="scientific">Poecilia formosa</name>
    <name type="common">Amazon molly</name>
    <name type="synonym">Limia formosa</name>
    <dbReference type="NCBI Taxonomy" id="48698"/>
    <lineage>
        <taxon>Eukaryota</taxon>
        <taxon>Metazoa</taxon>
        <taxon>Chordata</taxon>
        <taxon>Craniata</taxon>
        <taxon>Vertebrata</taxon>
        <taxon>Euteleostomi</taxon>
        <taxon>Actinopterygii</taxon>
        <taxon>Neopterygii</taxon>
        <taxon>Teleostei</taxon>
        <taxon>Neoteleostei</taxon>
        <taxon>Acanthomorphata</taxon>
        <taxon>Ovalentaria</taxon>
        <taxon>Atherinomorphae</taxon>
        <taxon>Cyprinodontiformes</taxon>
        <taxon>Poeciliidae</taxon>
        <taxon>Poeciliinae</taxon>
        <taxon>Poecilia</taxon>
    </lineage>
</organism>
<dbReference type="Gene3D" id="3.40.50.300">
    <property type="entry name" value="P-loop containing nucleotide triphosphate hydrolases"/>
    <property type="match status" value="1"/>
</dbReference>
<dbReference type="PROSITE" id="PS51420">
    <property type="entry name" value="RHO"/>
    <property type="match status" value="1"/>
</dbReference>
<keyword evidence="3" id="KW-0342">GTP-binding</keyword>
<dbReference type="SMART" id="SM00174">
    <property type="entry name" value="RHO"/>
    <property type="match status" value="1"/>
</dbReference>
<dbReference type="InterPro" id="IPR005225">
    <property type="entry name" value="Small_GTP-bd"/>
</dbReference>
<dbReference type="FunFam" id="3.40.50.300:FF:001179">
    <property type="entry name" value="Rho family GTPase"/>
    <property type="match status" value="1"/>
</dbReference>
<dbReference type="InterPro" id="IPR001806">
    <property type="entry name" value="Small_GTPase"/>
</dbReference>
<name>A0A087Y8P3_POEFO</name>
<dbReference type="InterPro" id="IPR027417">
    <property type="entry name" value="P-loop_NTPase"/>
</dbReference>
<dbReference type="Proteomes" id="UP000028760">
    <property type="component" value="Unassembled WGS sequence"/>
</dbReference>
<dbReference type="EMBL" id="AYCK01003763">
    <property type="status" value="NOT_ANNOTATED_CDS"/>
    <property type="molecule type" value="Genomic_DNA"/>
</dbReference>
<dbReference type="NCBIfam" id="TIGR00231">
    <property type="entry name" value="small_GTP"/>
    <property type="match status" value="1"/>
</dbReference>
<accession>A0A087Y8P3</accession>
<dbReference type="RefSeq" id="XP_007550212.1">
    <property type="nucleotide sequence ID" value="XM_007550150.2"/>
</dbReference>
<evidence type="ECO:0000256" key="1">
    <source>
        <dbReference type="ARBA" id="ARBA00010142"/>
    </source>
</evidence>
<dbReference type="PRINTS" id="PR00449">
    <property type="entry name" value="RASTRNSFRMNG"/>
</dbReference>
<dbReference type="PROSITE" id="PS51421">
    <property type="entry name" value="RAS"/>
    <property type="match status" value="1"/>
</dbReference>
<dbReference type="InterPro" id="IPR003578">
    <property type="entry name" value="Small_GTPase_Rho"/>
</dbReference>
<dbReference type="PROSITE" id="PS51419">
    <property type="entry name" value="RAB"/>
    <property type="match status" value="1"/>
</dbReference>
<keyword evidence="2" id="KW-0547">Nucleotide-binding</keyword>
<comment type="similarity">
    <text evidence="1">Belongs to the small GTPase superfamily. Rho family.</text>
</comment>
<dbReference type="STRING" id="48698.ENSPFOP00000014396"/>
<dbReference type="SMART" id="SM00175">
    <property type="entry name" value="RAB"/>
    <property type="match status" value="1"/>
</dbReference>
<protein>
    <submittedName>
        <fullName evidence="4">Cell division cycle 42, like</fullName>
    </submittedName>
</protein>
<reference evidence="4" key="3">
    <citation type="submission" date="2025-09" db="UniProtKB">
        <authorList>
            <consortium name="Ensembl"/>
        </authorList>
    </citation>
    <scope>IDENTIFICATION</scope>
</reference>
<dbReference type="Ensembl" id="ENSPFOT00000014418.1">
    <property type="protein sequence ID" value="ENSPFOP00000014396.1"/>
    <property type="gene ID" value="ENSPFOG00000014382.1"/>
</dbReference>
<dbReference type="PANTHER" id="PTHR24072">
    <property type="entry name" value="RHO FAMILY GTPASE"/>
    <property type="match status" value="1"/>
</dbReference>
<dbReference type="AlphaFoldDB" id="A0A087Y8P3"/>
<dbReference type="GO" id="GO:0005525">
    <property type="term" value="F:GTP binding"/>
    <property type="evidence" value="ECO:0007669"/>
    <property type="project" value="UniProtKB-KW"/>
</dbReference>
<dbReference type="GeneTree" id="ENSGT00940000153675"/>
<dbReference type="SMART" id="SM00173">
    <property type="entry name" value="RAS"/>
    <property type="match status" value="1"/>
</dbReference>
<dbReference type="SUPFAM" id="SSF52540">
    <property type="entry name" value="P-loop containing nucleoside triphosphate hydrolases"/>
    <property type="match status" value="1"/>
</dbReference>
<evidence type="ECO:0000313" key="4">
    <source>
        <dbReference type="Ensembl" id="ENSPFOP00000014396.1"/>
    </source>
</evidence>
<keyword evidence="5" id="KW-1185">Reference proteome</keyword>
<dbReference type="Pfam" id="PF00071">
    <property type="entry name" value="Ras"/>
    <property type="match status" value="1"/>
</dbReference>
<proteinExistence type="inferred from homology"/>
<dbReference type="GO" id="GO:0003924">
    <property type="term" value="F:GTPase activity"/>
    <property type="evidence" value="ECO:0007669"/>
    <property type="project" value="InterPro"/>
</dbReference>
<reference evidence="4" key="2">
    <citation type="submission" date="2025-08" db="UniProtKB">
        <authorList>
            <consortium name="Ensembl"/>
        </authorList>
    </citation>
    <scope>IDENTIFICATION</scope>
</reference>
<sequence>MPVVKCVAVGDSEAEKTALLIAYTRGCNPSEYVPKVFTDYAVTVMIGGQPYILGLFDTAGQNDYDRLRPLSYPKTDVFLVCFSVVHPTSVESVKTKWVPEISHHCPGTPFLLVGTQTHLRGDSHTVQELAKTKHCPVSPQDGEKLARALRAVKYVECSMSTQESVKTVFDEALLAALEVPKVKKKRLCVAI</sequence>
<evidence type="ECO:0000256" key="3">
    <source>
        <dbReference type="ARBA" id="ARBA00023134"/>
    </source>
</evidence>
<reference evidence="5" key="1">
    <citation type="submission" date="2013-10" db="EMBL/GenBank/DDBJ databases">
        <authorList>
            <person name="Schartl M."/>
            <person name="Warren W."/>
        </authorList>
    </citation>
    <scope>NUCLEOTIDE SEQUENCE [LARGE SCALE GENOMIC DNA]</scope>
    <source>
        <strain evidence="5">female</strain>
    </source>
</reference>
<dbReference type="GO" id="GO:0007264">
    <property type="term" value="P:small GTPase-mediated signal transduction"/>
    <property type="evidence" value="ECO:0007669"/>
    <property type="project" value="InterPro"/>
</dbReference>
<evidence type="ECO:0000256" key="2">
    <source>
        <dbReference type="ARBA" id="ARBA00022741"/>
    </source>
</evidence>